<evidence type="ECO:0000256" key="1">
    <source>
        <dbReference type="SAM" id="MobiDB-lite"/>
    </source>
</evidence>
<dbReference type="AlphaFoldDB" id="A0AAU7CG54"/>
<feature type="region of interest" description="Disordered" evidence="1">
    <location>
        <begin position="35"/>
        <end position="55"/>
    </location>
</feature>
<name>A0AAU7CG54_9BACT</name>
<gene>
    <name evidence="2" type="ORF">V5E97_35880</name>
</gene>
<proteinExistence type="predicted"/>
<evidence type="ECO:0000313" key="2">
    <source>
        <dbReference type="EMBL" id="XBH03646.1"/>
    </source>
</evidence>
<organism evidence="2">
    <name type="scientific">Singulisphaera sp. Ch08</name>
    <dbReference type="NCBI Taxonomy" id="3120278"/>
    <lineage>
        <taxon>Bacteria</taxon>
        <taxon>Pseudomonadati</taxon>
        <taxon>Planctomycetota</taxon>
        <taxon>Planctomycetia</taxon>
        <taxon>Isosphaerales</taxon>
        <taxon>Isosphaeraceae</taxon>
        <taxon>Singulisphaera</taxon>
    </lineage>
</organism>
<sequence length="167" mass="18462">MMRSIMLATLGLACFGSMTRAEHAKIHLDVTGPGNTKQTAFVDQTPPESGKNPRPVLKAKVGDPIRIEWVITNVYPHKTLENVVVHFFIARQDKVGQKDLPELGDDVVLETAFDMDFKPGAKAGQRNTVRIDTPGVYLVRVESKQTQSDHEHFSAIDLVIEGSKSQP</sequence>
<dbReference type="RefSeq" id="WP_406696385.1">
    <property type="nucleotide sequence ID" value="NZ_CP155447.1"/>
</dbReference>
<dbReference type="EMBL" id="CP155447">
    <property type="protein sequence ID" value="XBH03646.1"/>
    <property type="molecule type" value="Genomic_DNA"/>
</dbReference>
<protein>
    <submittedName>
        <fullName evidence="2">Uncharacterized protein</fullName>
    </submittedName>
</protein>
<accession>A0AAU7CG54</accession>
<reference evidence="2" key="1">
    <citation type="submission" date="2024-05" db="EMBL/GenBank/DDBJ databases">
        <title>Planctomycetes of the genus Singulisphaera possess chitinolytic capabilities.</title>
        <authorList>
            <person name="Ivanova A."/>
        </authorList>
    </citation>
    <scope>NUCLEOTIDE SEQUENCE</scope>
    <source>
        <strain evidence="2">Ch08T</strain>
    </source>
</reference>